<dbReference type="InterPro" id="IPR012337">
    <property type="entry name" value="RNaseH-like_sf"/>
</dbReference>
<organism evidence="3">
    <name type="scientific">Salmonella typhimurium</name>
    <dbReference type="NCBI Taxonomy" id="90371"/>
    <lineage>
        <taxon>Bacteria</taxon>
        <taxon>Pseudomonadati</taxon>
        <taxon>Pseudomonadota</taxon>
        <taxon>Gammaproteobacteria</taxon>
        <taxon>Enterobacterales</taxon>
        <taxon>Enterobacteriaceae</taxon>
        <taxon>Salmonella</taxon>
    </lineage>
</organism>
<dbReference type="InterPro" id="IPR001584">
    <property type="entry name" value="Integrase_cat-core"/>
</dbReference>
<dbReference type="SUPFAM" id="SSF53098">
    <property type="entry name" value="Ribonuclease H-like"/>
    <property type="match status" value="1"/>
</dbReference>
<evidence type="ECO:0000256" key="1">
    <source>
        <dbReference type="SAM" id="MobiDB-lite"/>
    </source>
</evidence>
<name>A0A0G3B5B2_SALTM</name>
<dbReference type="EMBL" id="KP899805">
    <property type="protein sequence ID" value="AKJ20027.1"/>
    <property type="molecule type" value="Genomic_DNA"/>
</dbReference>
<dbReference type="Gene3D" id="3.30.420.10">
    <property type="entry name" value="Ribonuclease H-like superfamily/Ribonuclease H"/>
    <property type="match status" value="1"/>
</dbReference>
<evidence type="ECO:0000259" key="2">
    <source>
        <dbReference type="PROSITE" id="PS50994"/>
    </source>
</evidence>
<dbReference type="PANTHER" id="PTHR35004">
    <property type="entry name" value="TRANSPOSASE RV3428C-RELATED"/>
    <property type="match status" value="1"/>
</dbReference>
<proteinExistence type="predicted"/>
<protein>
    <submittedName>
        <fullName evidence="3">Putative transposase</fullName>
    </submittedName>
</protein>
<dbReference type="AlphaFoldDB" id="A0A0G3B5B2"/>
<sequence length="283" mass="32511">MHSRLLSCYFEATRGYIEKYGKPMILYSDKASVFRVNNKHATTGPGETQFARAMRCLNITPLCAETSQAKGRVERAHLTLQDRLVKELRLKGISTIEAANAFAEEYMADYNRRFAKAPLHDFNAHRPLALDDDLDAEFTWREPRRVSKSLTVQYDKMLYLIEDSEYSRRAIGKYIDVWHYPDGHKELRLNGVLLPYSTYDRLSEVDPVAIVDNKRLGHVLDVARQVQKKRDNNRSQSLPSGDEPSRRRHAPGINKSQRSLNEDDLLEAIIKLQGSSEAIFGKR</sequence>
<dbReference type="PANTHER" id="PTHR35004:SF7">
    <property type="entry name" value="INTEGRASE PROTEIN"/>
    <property type="match status" value="1"/>
</dbReference>
<evidence type="ECO:0000313" key="3">
    <source>
        <dbReference type="EMBL" id="AKJ20027.1"/>
    </source>
</evidence>
<feature type="domain" description="Integrase catalytic" evidence="2">
    <location>
        <begin position="1"/>
        <end position="135"/>
    </location>
</feature>
<dbReference type="PROSITE" id="PS50994">
    <property type="entry name" value="INTEGRASE"/>
    <property type="match status" value="1"/>
</dbReference>
<keyword evidence="3" id="KW-0614">Plasmid</keyword>
<gene>
    <name evidence="3" type="primary">tnp</name>
</gene>
<dbReference type="GO" id="GO:0003676">
    <property type="term" value="F:nucleic acid binding"/>
    <property type="evidence" value="ECO:0007669"/>
    <property type="project" value="InterPro"/>
</dbReference>
<feature type="region of interest" description="Disordered" evidence="1">
    <location>
        <begin position="227"/>
        <end position="257"/>
    </location>
</feature>
<reference evidence="3" key="1">
    <citation type="submission" date="2015-03" db="EMBL/GenBank/DDBJ databases">
        <title>Complete genome sequences of four Salmonella Typhimurium IncHI1 plasmids and their characteristics.</title>
        <authorList>
            <person name="Kubasova T."/>
            <person name="Matiasovicova J."/>
            <person name="Cejkova D."/>
            <person name="Sekelova Z."/>
            <person name="Polansky O."/>
            <person name="Medvecky M."/>
            <person name="Rychlik I."/>
            <person name="Juricova H."/>
        </authorList>
    </citation>
    <scope>NUCLEOTIDE SEQUENCE</scope>
    <source>
        <strain evidence="3">109/9</strain>
        <plasmid evidence="3">p109/9</plasmid>
    </source>
</reference>
<accession>A0A0G3B5B2</accession>
<dbReference type="InterPro" id="IPR036397">
    <property type="entry name" value="RNaseH_sf"/>
</dbReference>
<geneLocation type="plasmid" evidence="3">
    <name>p109/9</name>
</geneLocation>
<dbReference type="GO" id="GO:0015074">
    <property type="term" value="P:DNA integration"/>
    <property type="evidence" value="ECO:0007669"/>
    <property type="project" value="InterPro"/>
</dbReference>